<dbReference type="STRING" id="648782.SAMN04488554_3758"/>
<organism evidence="2 3">
    <name type="scientific">Ruania alba</name>
    <dbReference type="NCBI Taxonomy" id="648782"/>
    <lineage>
        <taxon>Bacteria</taxon>
        <taxon>Bacillati</taxon>
        <taxon>Actinomycetota</taxon>
        <taxon>Actinomycetes</taxon>
        <taxon>Micrococcales</taxon>
        <taxon>Ruaniaceae</taxon>
        <taxon>Ruania</taxon>
    </lineage>
</organism>
<sequence>MTGFEQGLTAATLLVAGFTACAEFGSYAFVHPVLRRLPIEQHIAVEQGLVRTFGRFMPFAMTGSLLLVVAWVSVRPGPWLGEAAAVALWAFGLVTTILVNVRINAVTARWKSDGDSDTWRAMRARWELFQGVRSWAFLASFAVVVVLVAWW</sequence>
<name>A0A1H5MY81_9MICO</name>
<dbReference type="Pfam" id="PF08592">
    <property type="entry name" value="Anthrone_oxy"/>
    <property type="match status" value="1"/>
</dbReference>
<accession>A0A1H5MY81</accession>
<evidence type="ECO:0000313" key="2">
    <source>
        <dbReference type="EMBL" id="SEE94329.1"/>
    </source>
</evidence>
<dbReference type="EMBL" id="FNTX01000002">
    <property type="protein sequence ID" value="SEE94329.1"/>
    <property type="molecule type" value="Genomic_DNA"/>
</dbReference>
<evidence type="ECO:0000313" key="3">
    <source>
        <dbReference type="Proteomes" id="UP000199220"/>
    </source>
</evidence>
<evidence type="ECO:0000256" key="1">
    <source>
        <dbReference type="SAM" id="Phobius"/>
    </source>
</evidence>
<keyword evidence="1" id="KW-1133">Transmembrane helix</keyword>
<feature type="transmembrane region" description="Helical" evidence="1">
    <location>
        <begin position="12"/>
        <end position="34"/>
    </location>
</feature>
<reference evidence="3" key="1">
    <citation type="submission" date="2016-10" db="EMBL/GenBank/DDBJ databases">
        <authorList>
            <person name="Varghese N."/>
            <person name="Submissions S."/>
        </authorList>
    </citation>
    <scope>NUCLEOTIDE SEQUENCE [LARGE SCALE GENOMIC DNA]</scope>
    <source>
        <strain evidence="3">DSM 21368</strain>
    </source>
</reference>
<evidence type="ECO:0008006" key="4">
    <source>
        <dbReference type="Google" id="ProtNLM"/>
    </source>
</evidence>
<dbReference type="Proteomes" id="UP000199220">
    <property type="component" value="Unassembled WGS sequence"/>
</dbReference>
<proteinExistence type="predicted"/>
<dbReference type="OrthoDB" id="4412667at2"/>
<keyword evidence="1" id="KW-0812">Transmembrane</keyword>
<gene>
    <name evidence="2" type="ORF">SAMN04488554_3758</name>
</gene>
<dbReference type="AlphaFoldDB" id="A0A1H5MY81"/>
<feature type="transmembrane region" description="Helical" evidence="1">
    <location>
        <begin position="55"/>
        <end position="73"/>
    </location>
</feature>
<feature type="transmembrane region" description="Helical" evidence="1">
    <location>
        <begin position="79"/>
        <end position="101"/>
    </location>
</feature>
<keyword evidence="3" id="KW-1185">Reference proteome</keyword>
<keyword evidence="1" id="KW-0472">Membrane</keyword>
<dbReference type="RefSeq" id="WP_089774605.1">
    <property type="nucleotide sequence ID" value="NZ_FNTX01000002.1"/>
</dbReference>
<dbReference type="InterPro" id="IPR013901">
    <property type="entry name" value="Anthrone_oxy"/>
</dbReference>
<protein>
    <recommendedName>
        <fullName evidence="4">DUF1772 domain-containing protein</fullName>
    </recommendedName>
</protein>
<feature type="transmembrane region" description="Helical" evidence="1">
    <location>
        <begin position="132"/>
        <end position="150"/>
    </location>
</feature>